<proteinExistence type="inferred from homology"/>
<name>A0A0F9PTC4_9ZZZZ</name>
<dbReference type="GO" id="GO:0016020">
    <property type="term" value="C:membrane"/>
    <property type="evidence" value="ECO:0007669"/>
    <property type="project" value="GOC"/>
</dbReference>
<dbReference type="HAMAP" id="MF_01217">
    <property type="entry name" value="Acyl_carrier"/>
    <property type="match status" value="1"/>
</dbReference>
<dbReference type="InterPro" id="IPR036736">
    <property type="entry name" value="ACP-like_sf"/>
</dbReference>
<sequence length="78" mass="9259">MEMKAKEMVYKILREDLDVTKEELKDDAELEKLGMDELDKVEITMSLEEEFNLTITDEDTDKWVKVGDVVKYIEREVE</sequence>
<dbReference type="EMBL" id="LAZR01002075">
    <property type="protein sequence ID" value="KKN34935.1"/>
    <property type="molecule type" value="Genomic_DNA"/>
</dbReference>
<dbReference type="SUPFAM" id="SSF47336">
    <property type="entry name" value="ACP-like"/>
    <property type="match status" value="1"/>
</dbReference>
<dbReference type="Pfam" id="PF00550">
    <property type="entry name" value="PP-binding"/>
    <property type="match status" value="1"/>
</dbReference>
<feature type="domain" description="Carrier" evidence="3">
    <location>
        <begin position="3"/>
        <end position="77"/>
    </location>
</feature>
<dbReference type="GO" id="GO:0000036">
    <property type="term" value="F:acyl carrier activity"/>
    <property type="evidence" value="ECO:0007669"/>
    <property type="project" value="TreeGrafter"/>
</dbReference>
<dbReference type="Gene3D" id="1.10.1200.10">
    <property type="entry name" value="ACP-like"/>
    <property type="match status" value="1"/>
</dbReference>
<evidence type="ECO:0000256" key="2">
    <source>
        <dbReference type="ARBA" id="ARBA00022553"/>
    </source>
</evidence>
<organism evidence="4">
    <name type="scientific">marine sediment metagenome</name>
    <dbReference type="NCBI Taxonomy" id="412755"/>
    <lineage>
        <taxon>unclassified sequences</taxon>
        <taxon>metagenomes</taxon>
        <taxon>ecological metagenomes</taxon>
    </lineage>
</organism>
<protein>
    <recommendedName>
        <fullName evidence="3">Carrier domain-containing protein</fullName>
    </recommendedName>
</protein>
<dbReference type="AlphaFoldDB" id="A0A0F9PTC4"/>
<gene>
    <name evidence="4" type="ORF">LCGC14_0788760</name>
</gene>
<comment type="caution">
    <text evidence="4">The sequence shown here is derived from an EMBL/GenBank/DDBJ whole genome shotgun (WGS) entry which is preliminary data.</text>
</comment>
<dbReference type="PANTHER" id="PTHR20863">
    <property type="entry name" value="ACYL CARRIER PROTEIN"/>
    <property type="match status" value="1"/>
</dbReference>
<dbReference type="InterPro" id="IPR009081">
    <property type="entry name" value="PP-bd_ACP"/>
</dbReference>
<dbReference type="PANTHER" id="PTHR20863:SF76">
    <property type="entry name" value="CARRIER DOMAIN-CONTAINING PROTEIN"/>
    <property type="match status" value="1"/>
</dbReference>
<dbReference type="PROSITE" id="PS50075">
    <property type="entry name" value="CARRIER"/>
    <property type="match status" value="1"/>
</dbReference>
<dbReference type="GO" id="GO:0005829">
    <property type="term" value="C:cytosol"/>
    <property type="evidence" value="ECO:0007669"/>
    <property type="project" value="TreeGrafter"/>
</dbReference>
<evidence type="ECO:0000256" key="1">
    <source>
        <dbReference type="ARBA" id="ARBA00022450"/>
    </source>
</evidence>
<keyword evidence="1" id="KW-0596">Phosphopantetheine</keyword>
<evidence type="ECO:0000259" key="3">
    <source>
        <dbReference type="PROSITE" id="PS50075"/>
    </source>
</evidence>
<keyword evidence="2" id="KW-0597">Phosphoprotein</keyword>
<reference evidence="4" key="1">
    <citation type="journal article" date="2015" name="Nature">
        <title>Complex archaea that bridge the gap between prokaryotes and eukaryotes.</title>
        <authorList>
            <person name="Spang A."/>
            <person name="Saw J.H."/>
            <person name="Jorgensen S.L."/>
            <person name="Zaremba-Niedzwiedzka K."/>
            <person name="Martijn J."/>
            <person name="Lind A.E."/>
            <person name="van Eijk R."/>
            <person name="Schleper C."/>
            <person name="Guy L."/>
            <person name="Ettema T.J."/>
        </authorList>
    </citation>
    <scope>NUCLEOTIDE SEQUENCE</scope>
</reference>
<accession>A0A0F9PTC4</accession>
<dbReference type="GO" id="GO:0000035">
    <property type="term" value="F:acyl binding"/>
    <property type="evidence" value="ECO:0007669"/>
    <property type="project" value="TreeGrafter"/>
</dbReference>
<evidence type="ECO:0000313" key="4">
    <source>
        <dbReference type="EMBL" id="KKN34935.1"/>
    </source>
</evidence>
<dbReference type="InterPro" id="IPR003231">
    <property type="entry name" value="ACP"/>
</dbReference>
<dbReference type="GO" id="GO:0009245">
    <property type="term" value="P:lipid A biosynthetic process"/>
    <property type="evidence" value="ECO:0007669"/>
    <property type="project" value="TreeGrafter"/>
</dbReference>